<proteinExistence type="inferred from homology"/>
<dbReference type="SUPFAM" id="SSF56281">
    <property type="entry name" value="Metallo-hydrolase/oxidoreductase"/>
    <property type="match status" value="1"/>
</dbReference>
<dbReference type="Gene3D" id="3.40.50.12650">
    <property type="match status" value="1"/>
</dbReference>
<dbReference type="PANTHER" id="PTHR23240">
    <property type="entry name" value="DNA CROSS-LINK REPAIR PROTEIN PSO2/SNM1-RELATED"/>
    <property type="match status" value="1"/>
</dbReference>
<dbReference type="GO" id="GO:0006303">
    <property type="term" value="P:double-strand break repair via nonhomologous end joining"/>
    <property type="evidence" value="ECO:0007669"/>
    <property type="project" value="TreeGrafter"/>
</dbReference>
<evidence type="ECO:0000256" key="12">
    <source>
        <dbReference type="ARBA" id="ARBA00042677"/>
    </source>
</evidence>
<keyword evidence="7 14" id="KW-0269">Exonuclease</keyword>
<accession>A0A6A1VG65</accession>
<keyword evidence="5" id="KW-0227">DNA damage</keyword>
<evidence type="ECO:0000256" key="11">
    <source>
        <dbReference type="ARBA" id="ARBA00039759"/>
    </source>
</evidence>
<dbReference type="InterPro" id="IPR011084">
    <property type="entry name" value="DRMBL"/>
</dbReference>
<keyword evidence="10" id="KW-0539">Nucleus</keyword>
<sequence>MEKGLISVDRWTGYSQAYFLTHLHSDHTQGLSSTWAKGPIYCSRLTARLFPLKFRDFKLSLLRVLDVGVWHSLSLVSPSSSGAKSAVEVIAIDAHHCPGAVMFLFRGEFGCLLYTGDFRWEQINKKTKITRTMLLNALKDDVVDILYLDNTYCNPSYAFPSREIVAQQVVNIIASHPEHDIIIGIDTLGKEDLLLRISHALKIKIWLWPERLQTMHLLGFHDIFTTKTSLTRVRAVPRYSFSTETLEFLNATRPTIGIMPSGLPWVVKPLKRHDKPFGSLPWSGGSGSHTDKQNGDLQYVEKLNEYSYSVPYSDHSCFAELQDFIKLVQPTNIKGIVSSSTCYINPLYYFGRLCRANQPAQRLHWKHKRKGKGERAPTVWARATFSEGASAESEWERGRTVKVRYSGIHVSRTSALRRLQRGAKIVENDVLIE</sequence>
<evidence type="ECO:0000313" key="15">
    <source>
        <dbReference type="Proteomes" id="UP000516437"/>
    </source>
</evidence>
<keyword evidence="4" id="KW-0255">Endonuclease</keyword>
<evidence type="ECO:0000256" key="1">
    <source>
        <dbReference type="ARBA" id="ARBA00004123"/>
    </source>
</evidence>
<keyword evidence="3" id="KW-0540">Nuclease</keyword>
<dbReference type="PANTHER" id="PTHR23240:SF8">
    <property type="entry name" value="PROTEIN ARTEMIS"/>
    <property type="match status" value="1"/>
</dbReference>
<dbReference type="OrthoDB" id="262529at2759"/>
<evidence type="ECO:0000256" key="4">
    <source>
        <dbReference type="ARBA" id="ARBA00022759"/>
    </source>
</evidence>
<evidence type="ECO:0000259" key="13">
    <source>
        <dbReference type="Pfam" id="PF07522"/>
    </source>
</evidence>
<evidence type="ECO:0000256" key="6">
    <source>
        <dbReference type="ARBA" id="ARBA00022801"/>
    </source>
</evidence>
<evidence type="ECO:0000256" key="3">
    <source>
        <dbReference type="ARBA" id="ARBA00022722"/>
    </source>
</evidence>
<dbReference type="GO" id="GO:0004519">
    <property type="term" value="F:endonuclease activity"/>
    <property type="evidence" value="ECO:0007669"/>
    <property type="project" value="UniProtKB-KW"/>
</dbReference>
<reference evidence="14 15" key="1">
    <citation type="journal article" date="2019" name="Plant Biotechnol. J.">
        <title>The red bayberry genome and genetic basis of sex determination.</title>
        <authorList>
            <person name="Jia H.M."/>
            <person name="Jia H.J."/>
            <person name="Cai Q.L."/>
            <person name="Wang Y."/>
            <person name="Zhao H.B."/>
            <person name="Yang W.F."/>
            <person name="Wang G.Y."/>
            <person name="Li Y.H."/>
            <person name="Zhan D.L."/>
            <person name="Shen Y.T."/>
            <person name="Niu Q.F."/>
            <person name="Chang L."/>
            <person name="Qiu J."/>
            <person name="Zhao L."/>
            <person name="Xie H.B."/>
            <person name="Fu W.Y."/>
            <person name="Jin J."/>
            <person name="Li X.W."/>
            <person name="Jiao Y."/>
            <person name="Zhou C.C."/>
            <person name="Tu T."/>
            <person name="Chai C.Y."/>
            <person name="Gao J.L."/>
            <person name="Fan L.J."/>
            <person name="van de Weg E."/>
            <person name="Wang J.Y."/>
            <person name="Gao Z.S."/>
        </authorList>
    </citation>
    <scope>NUCLEOTIDE SEQUENCE [LARGE SCALE GENOMIC DNA]</scope>
    <source>
        <tissue evidence="14">Leaves</tissue>
    </source>
</reference>
<gene>
    <name evidence="14" type="ORF">CJ030_MR6G011344</name>
</gene>
<evidence type="ECO:0000256" key="7">
    <source>
        <dbReference type="ARBA" id="ARBA00022839"/>
    </source>
</evidence>
<dbReference type="GO" id="GO:0003684">
    <property type="term" value="F:damaged DNA binding"/>
    <property type="evidence" value="ECO:0007669"/>
    <property type="project" value="TreeGrafter"/>
</dbReference>
<dbReference type="Pfam" id="PF07522">
    <property type="entry name" value="DRMBL"/>
    <property type="match status" value="1"/>
</dbReference>
<dbReference type="AlphaFoldDB" id="A0A6A1VG65"/>
<dbReference type="EMBL" id="RXIC02000024">
    <property type="protein sequence ID" value="KAB1210080.1"/>
    <property type="molecule type" value="Genomic_DNA"/>
</dbReference>
<dbReference type="GO" id="GO:0036297">
    <property type="term" value="P:interstrand cross-link repair"/>
    <property type="evidence" value="ECO:0007669"/>
    <property type="project" value="TreeGrafter"/>
</dbReference>
<dbReference type="Gene3D" id="3.60.15.10">
    <property type="entry name" value="Ribonuclease Z/Hydroxyacylglutathione hydrolase-like"/>
    <property type="match status" value="1"/>
</dbReference>
<evidence type="ECO:0000256" key="9">
    <source>
        <dbReference type="ARBA" id="ARBA00023204"/>
    </source>
</evidence>
<evidence type="ECO:0000256" key="10">
    <source>
        <dbReference type="ARBA" id="ARBA00023242"/>
    </source>
</evidence>
<keyword evidence="15" id="KW-1185">Reference proteome</keyword>
<keyword evidence="9" id="KW-0234">DNA repair</keyword>
<dbReference type="Proteomes" id="UP000516437">
    <property type="component" value="Chromosome 6"/>
</dbReference>
<evidence type="ECO:0000256" key="8">
    <source>
        <dbReference type="ARBA" id="ARBA00023172"/>
    </source>
</evidence>
<dbReference type="GO" id="GO:0006310">
    <property type="term" value="P:DNA recombination"/>
    <property type="evidence" value="ECO:0007669"/>
    <property type="project" value="UniProtKB-KW"/>
</dbReference>
<comment type="similarity">
    <text evidence="2">Belongs to the DNA repair metallo-beta-lactamase (DRMBL) family.</text>
</comment>
<keyword evidence="6" id="KW-0378">Hydrolase</keyword>
<protein>
    <recommendedName>
        <fullName evidence="11">Protein artemis</fullName>
    </recommendedName>
    <alternativeName>
        <fullName evidence="12">DNA cross-link repair 1C protein</fullName>
    </alternativeName>
</protein>
<evidence type="ECO:0000313" key="14">
    <source>
        <dbReference type="EMBL" id="KAB1210080.1"/>
    </source>
</evidence>
<evidence type="ECO:0000256" key="5">
    <source>
        <dbReference type="ARBA" id="ARBA00022763"/>
    </source>
</evidence>
<comment type="caution">
    <text evidence="14">The sequence shown here is derived from an EMBL/GenBank/DDBJ whole genome shotgun (WGS) entry which is preliminary data.</text>
</comment>
<dbReference type="GO" id="GO:0005634">
    <property type="term" value="C:nucleus"/>
    <property type="evidence" value="ECO:0007669"/>
    <property type="project" value="UniProtKB-SubCell"/>
</dbReference>
<comment type="subcellular location">
    <subcellularLocation>
        <location evidence="1">Nucleus</location>
    </subcellularLocation>
</comment>
<feature type="domain" description="DNA repair metallo-beta-lactamase" evidence="13">
    <location>
        <begin position="223"/>
        <end position="337"/>
    </location>
</feature>
<organism evidence="14 15">
    <name type="scientific">Morella rubra</name>
    <name type="common">Chinese bayberry</name>
    <dbReference type="NCBI Taxonomy" id="262757"/>
    <lineage>
        <taxon>Eukaryota</taxon>
        <taxon>Viridiplantae</taxon>
        <taxon>Streptophyta</taxon>
        <taxon>Embryophyta</taxon>
        <taxon>Tracheophyta</taxon>
        <taxon>Spermatophyta</taxon>
        <taxon>Magnoliopsida</taxon>
        <taxon>eudicotyledons</taxon>
        <taxon>Gunneridae</taxon>
        <taxon>Pentapetalae</taxon>
        <taxon>rosids</taxon>
        <taxon>fabids</taxon>
        <taxon>Fagales</taxon>
        <taxon>Myricaceae</taxon>
        <taxon>Morella</taxon>
    </lineage>
</organism>
<evidence type="ECO:0000256" key="2">
    <source>
        <dbReference type="ARBA" id="ARBA00010304"/>
    </source>
</evidence>
<name>A0A6A1VG65_9ROSI</name>
<keyword evidence="8" id="KW-0233">DNA recombination</keyword>
<dbReference type="GO" id="GO:0035312">
    <property type="term" value="F:5'-3' DNA exonuclease activity"/>
    <property type="evidence" value="ECO:0007669"/>
    <property type="project" value="TreeGrafter"/>
</dbReference>
<dbReference type="InterPro" id="IPR036866">
    <property type="entry name" value="RibonucZ/Hydroxyglut_hydro"/>
</dbReference>